<keyword evidence="2" id="KW-1185">Reference proteome</keyword>
<name>A0A9D4V855_ADICA</name>
<gene>
    <name evidence="1" type="ORF">GOP47_0001388</name>
</gene>
<sequence>MYGSVDTSRFAFMMHLHEQLVNNAFRPYVCKRPVVEDVYNGHFPMRLHDSESKYCV</sequence>
<evidence type="ECO:0000313" key="1">
    <source>
        <dbReference type="EMBL" id="KAI5081645.1"/>
    </source>
</evidence>
<proteinExistence type="predicted"/>
<accession>A0A9D4V855</accession>
<dbReference type="Proteomes" id="UP000886520">
    <property type="component" value="Chromosome 2"/>
</dbReference>
<reference evidence="1" key="1">
    <citation type="submission" date="2021-01" db="EMBL/GenBank/DDBJ databases">
        <title>Adiantum capillus-veneris genome.</title>
        <authorList>
            <person name="Fang Y."/>
            <person name="Liao Q."/>
        </authorList>
    </citation>
    <scope>NUCLEOTIDE SEQUENCE</scope>
    <source>
        <strain evidence="1">H3</strain>
        <tissue evidence="1">Leaf</tissue>
    </source>
</reference>
<organism evidence="1 2">
    <name type="scientific">Adiantum capillus-veneris</name>
    <name type="common">Maidenhair fern</name>
    <dbReference type="NCBI Taxonomy" id="13818"/>
    <lineage>
        <taxon>Eukaryota</taxon>
        <taxon>Viridiplantae</taxon>
        <taxon>Streptophyta</taxon>
        <taxon>Embryophyta</taxon>
        <taxon>Tracheophyta</taxon>
        <taxon>Polypodiopsida</taxon>
        <taxon>Polypodiidae</taxon>
        <taxon>Polypodiales</taxon>
        <taxon>Pteridineae</taxon>
        <taxon>Pteridaceae</taxon>
        <taxon>Vittarioideae</taxon>
        <taxon>Adiantum</taxon>
    </lineage>
</organism>
<evidence type="ECO:0000313" key="2">
    <source>
        <dbReference type="Proteomes" id="UP000886520"/>
    </source>
</evidence>
<dbReference type="EMBL" id="JABFUD020000003">
    <property type="protein sequence ID" value="KAI5081645.1"/>
    <property type="molecule type" value="Genomic_DNA"/>
</dbReference>
<feature type="non-terminal residue" evidence="1">
    <location>
        <position position="56"/>
    </location>
</feature>
<dbReference type="AlphaFoldDB" id="A0A9D4V855"/>
<comment type="caution">
    <text evidence="1">The sequence shown here is derived from an EMBL/GenBank/DDBJ whole genome shotgun (WGS) entry which is preliminary data.</text>
</comment>
<protein>
    <submittedName>
        <fullName evidence="1">Uncharacterized protein</fullName>
    </submittedName>
</protein>